<dbReference type="KEGG" id="coh:EAV92_13750"/>
<dbReference type="Proteomes" id="UP000269097">
    <property type="component" value="Chromosome"/>
</dbReference>
<dbReference type="AlphaFoldDB" id="A0A3G3JZ65"/>
<dbReference type="SUPFAM" id="SSF53850">
    <property type="entry name" value="Periplasmic binding protein-like II"/>
    <property type="match status" value="1"/>
</dbReference>
<feature type="chain" id="PRO_5018282390" evidence="2">
    <location>
        <begin position="24"/>
        <end position="542"/>
    </location>
</feature>
<dbReference type="RefSeq" id="WP_123041632.1">
    <property type="nucleotide sequence ID" value="NZ_CP033433.1"/>
</dbReference>
<feature type="region of interest" description="Disordered" evidence="1">
    <location>
        <begin position="30"/>
        <end position="61"/>
    </location>
</feature>
<feature type="signal peptide" evidence="2">
    <location>
        <begin position="1"/>
        <end position="23"/>
    </location>
</feature>
<keyword evidence="5" id="KW-1185">Reference proteome</keyword>
<gene>
    <name evidence="4" type="ORF">EAV92_13750</name>
</gene>
<organism evidence="4 5">
    <name type="scientific">Cohnella candidum</name>
    <dbReference type="NCBI Taxonomy" id="2674991"/>
    <lineage>
        <taxon>Bacteria</taxon>
        <taxon>Bacillati</taxon>
        <taxon>Bacillota</taxon>
        <taxon>Bacilli</taxon>
        <taxon>Bacillales</taxon>
        <taxon>Paenibacillaceae</taxon>
        <taxon>Cohnella</taxon>
    </lineage>
</organism>
<proteinExistence type="predicted"/>
<dbReference type="Gene3D" id="3.40.190.10">
    <property type="entry name" value="Periplasmic binding protein-like II"/>
    <property type="match status" value="2"/>
</dbReference>
<evidence type="ECO:0000256" key="2">
    <source>
        <dbReference type="SAM" id="SignalP"/>
    </source>
</evidence>
<dbReference type="Pfam" id="PF01547">
    <property type="entry name" value="SBP_bac_1"/>
    <property type="match status" value="1"/>
</dbReference>
<name>A0A3G3JZ65_9BACL</name>
<dbReference type="Pfam" id="PF12010">
    <property type="entry name" value="DUF3502"/>
    <property type="match status" value="1"/>
</dbReference>
<dbReference type="PANTHER" id="PTHR43649:SF17">
    <property type="entry name" value="ABC TRANSPORTER SOLUTE BINDING PROTEIN-SUGAR TRANSPORT"/>
    <property type="match status" value="1"/>
</dbReference>
<reference evidence="4 5" key="1">
    <citation type="submission" date="2018-10" db="EMBL/GenBank/DDBJ databases">
        <title>Genome Sequence of Cohnella sp.</title>
        <authorList>
            <person name="Srinivasan S."/>
            <person name="Kim M.K."/>
        </authorList>
    </citation>
    <scope>NUCLEOTIDE SEQUENCE [LARGE SCALE GENOMIC DNA]</scope>
    <source>
        <strain evidence="4 5">18JY8-7</strain>
    </source>
</reference>
<evidence type="ECO:0000313" key="5">
    <source>
        <dbReference type="Proteomes" id="UP000269097"/>
    </source>
</evidence>
<accession>A0A3G3JZ65</accession>
<keyword evidence="2" id="KW-0732">Signal</keyword>
<feature type="compositionally biased region" description="Low complexity" evidence="1">
    <location>
        <begin position="34"/>
        <end position="55"/>
    </location>
</feature>
<sequence>MKGKLKRYGSLLIALTMLIAVLAACGGNSGNKEGASSPSASPSASDSASSPSAGGDSDKPDTSKKVELVWYLLGDPHKDTDKVIAELNKNLEKDLNTTIKLNFTTWTEWQTKYNLMLTTGEKIDMIFASTWADYFKYAKKGSFLPLDDLLPKYAPVTWSKVPEQDWTEAKVVASGSDKAQIFAVPATYPEYTPDGFVYRDDWRQELGLPEIKDLDSIEAYLDGVKKAKPKVTPINGKAFNEMLALFRATHQYENVGSGDGNLMVAKYSNPRDIVAYPFTPEFEAWAKKMKEWADKGYWNSDTLNSQKEAGDAIKAGNGAVYWRNAPGAGGYIVGVGQTNPDIKLGYFPFNRLYGYATPNLSVNNAMAIPKSAANPERSLMVLDKIRNDPKYFDLFVYGIEGTHYSIADDGKTLVSPPKGMTVTQDWKRYDIASWGVRVESMVREKQGSGWEGFDALLEEFKGMSKPNIFAGITLDYEPVKANKAAVDQVFEQYGKPLMLGLVKDVDKSIATFRDKLTKAGYEKVLEYTKTEANKYFDEKGIQ</sequence>
<dbReference type="InterPro" id="IPR022627">
    <property type="entry name" value="DUF3502"/>
</dbReference>
<evidence type="ECO:0000256" key="1">
    <source>
        <dbReference type="SAM" id="MobiDB-lite"/>
    </source>
</evidence>
<evidence type="ECO:0000313" key="4">
    <source>
        <dbReference type="EMBL" id="AYQ73548.1"/>
    </source>
</evidence>
<protein>
    <submittedName>
        <fullName evidence="4">Extracellular solute-binding protein</fullName>
    </submittedName>
</protein>
<evidence type="ECO:0000259" key="3">
    <source>
        <dbReference type="Pfam" id="PF12010"/>
    </source>
</evidence>
<dbReference type="PANTHER" id="PTHR43649">
    <property type="entry name" value="ARABINOSE-BINDING PROTEIN-RELATED"/>
    <property type="match status" value="1"/>
</dbReference>
<dbReference type="InterPro" id="IPR006059">
    <property type="entry name" value="SBP"/>
</dbReference>
<dbReference type="PROSITE" id="PS51257">
    <property type="entry name" value="PROKAR_LIPOPROTEIN"/>
    <property type="match status" value="1"/>
</dbReference>
<feature type="domain" description="DUF3502" evidence="3">
    <location>
        <begin position="470"/>
        <end position="533"/>
    </location>
</feature>
<dbReference type="EMBL" id="CP033433">
    <property type="protein sequence ID" value="AYQ73548.1"/>
    <property type="molecule type" value="Genomic_DNA"/>
</dbReference>
<dbReference type="InterPro" id="IPR050490">
    <property type="entry name" value="Bact_solute-bd_prot1"/>
</dbReference>